<evidence type="ECO:0000256" key="5">
    <source>
        <dbReference type="ARBA" id="ARBA00023027"/>
    </source>
</evidence>
<dbReference type="AlphaFoldDB" id="A0A927MNK8"/>
<keyword evidence="5" id="KW-0520">NAD</keyword>
<dbReference type="Proteomes" id="UP000638648">
    <property type="component" value="Unassembled WGS sequence"/>
</dbReference>
<dbReference type="Pfam" id="PF07992">
    <property type="entry name" value="Pyr_redox_2"/>
    <property type="match status" value="1"/>
</dbReference>
<dbReference type="InterPro" id="IPR023753">
    <property type="entry name" value="FAD/NAD-binding_dom"/>
</dbReference>
<feature type="region of interest" description="Disordered" evidence="6">
    <location>
        <begin position="149"/>
        <end position="182"/>
    </location>
</feature>
<dbReference type="PRINTS" id="PR00368">
    <property type="entry name" value="FADPNR"/>
</dbReference>
<evidence type="ECO:0000256" key="2">
    <source>
        <dbReference type="ARBA" id="ARBA00022630"/>
    </source>
</evidence>
<evidence type="ECO:0000313" key="9">
    <source>
        <dbReference type="Proteomes" id="UP000638648"/>
    </source>
</evidence>
<evidence type="ECO:0000256" key="3">
    <source>
        <dbReference type="ARBA" id="ARBA00022827"/>
    </source>
</evidence>
<gene>
    <name evidence="8" type="ORF">HEB94_000843</name>
</gene>
<comment type="caution">
    <text evidence="8">The sequence shown here is derived from an EMBL/GenBank/DDBJ whole genome shotgun (WGS) entry which is preliminary data.</text>
</comment>
<dbReference type="InterPro" id="IPR045024">
    <property type="entry name" value="NDH-2"/>
</dbReference>
<dbReference type="Gene3D" id="3.50.50.100">
    <property type="match status" value="1"/>
</dbReference>
<keyword evidence="3" id="KW-0274">FAD</keyword>
<evidence type="ECO:0000259" key="7">
    <source>
        <dbReference type="Pfam" id="PF07992"/>
    </source>
</evidence>
<keyword evidence="2" id="KW-0285">Flavoprotein</keyword>
<evidence type="ECO:0000256" key="6">
    <source>
        <dbReference type="SAM" id="MobiDB-lite"/>
    </source>
</evidence>
<dbReference type="RefSeq" id="WP_273374853.1">
    <property type="nucleotide sequence ID" value="NZ_BAABJL010000020.1"/>
</dbReference>
<organism evidence="8 9">
    <name type="scientific">Actinopolymorpha pittospori</name>
    <dbReference type="NCBI Taxonomy" id="648752"/>
    <lineage>
        <taxon>Bacteria</taxon>
        <taxon>Bacillati</taxon>
        <taxon>Actinomycetota</taxon>
        <taxon>Actinomycetes</taxon>
        <taxon>Propionibacteriales</taxon>
        <taxon>Actinopolymorphaceae</taxon>
        <taxon>Actinopolymorpha</taxon>
    </lineage>
</organism>
<keyword evidence="9" id="KW-1185">Reference proteome</keyword>
<feature type="domain" description="FAD/NAD(P)-binding" evidence="7">
    <location>
        <begin position="7"/>
        <end position="139"/>
    </location>
</feature>
<sequence>MSHTPAQVVVVGSGFAGFIAARKLAQILPRERAEVTMVSATDHLCYSPLLPEVAAGRLDPQHIAVPLHGSLGCSRILQGRVEGVDFDNRKVRVACGEELSLPYDRLVLATGSVTREVLTPGLSEFAFGLKTLAEGQFIHDPCCSSCSSPTPPPIRRYAGRGSRSSSSAPGMPARRPPRSCRG</sequence>
<dbReference type="EMBL" id="JADBEM010000001">
    <property type="protein sequence ID" value="MBE1603995.1"/>
    <property type="molecule type" value="Genomic_DNA"/>
</dbReference>
<dbReference type="PANTHER" id="PTHR43706:SF45">
    <property type="entry name" value="NADH DEHYDROGENASE-LIKE PROTEIN RV1812C"/>
    <property type="match status" value="1"/>
</dbReference>
<dbReference type="PANTHER" id="PTHR43706">
    <property type="entry name" value="NADH DEHYDROGENASE"/>
    <property type="match status" value="1"/>
</dbReference>
<name>A0A927MNK8_9ACTN</name>
<reference evidence="8" key="1">
    <citation type="submission" date="2020-10" db="EMBL/GenBank/DDBJ databases">
        <title>Sequencing the genomes of 1000 actinobacteria strains.</title>
        <authorList>
            <person name="Klenk H.-P."/>
        </authorList>
    </citation>
    <scope>NUCLEOTIDE SEQUENCE</scope>
    <source>
        <strain evidence="8">DSM 45354</strain>
    </source>
</reference>
<dbReference type="InterPro" id="IPR036188">
    <property type="entry name" value="FAD/NAD-bd_sf"/>
</dbReference>
<comment type="similarity">
    <text evidence="1">Belongs to the NADH dehydrogenase family.</text>
</comment>
<keyword evidence="4" id="KW-0560">Oxidoreductase</keyword>
<evidence type="ECO:0000256" key="4">
    <source>
        <dbReference type="ARBA" id="ARBA00023002"/>
    </source>
</evidence>
<dbReference type="SUPFAM" id="SSF51905">
    <property type="entry name" value="FAD/NAD(P)-binding domain"/>
    <property type="match status" value="1"/>
</dbReference>
<feature type="compositionally biased region" description="Low complexity" evidence="6">
    <location>
        <begin position="155"/>
        <end position="173"/>
    </location>
</feature>
<protein>
    <submittedName>
        <fullName evidence="8">NADH dehydrogenase FAD-containing subunit</fullName>
    </submittedName>
</protein>
<accession>A0A927MNK8</accession>
<evidence type="ECO:0000313" key="8">
    <source>
        <dbReference type="EMBL" id="MBE1603995.1"/>
    </source>
</evidence>
<proteinExistence type="inferred from homology"/>
<evidence type="ECO:0000256" key="1">
    <source>
        <dbReference type="ARBA" id="ARBA00005272"/>
    </source>
</evidence>
<dbReference type="GO" id="GO:0003954">
    <property type="term" value="F:NADH dehydrogenase activity"/>
    <property type="evidence" value="ECO:0007669"/>
    <property type="project" value="InterPro"/>
</dbReference>